<dbReference type="SUPFAM" id="SSF88946">
    <property type="entry name" value="Sigma2 domain of RNA polymerase sigma factors"/>
    <property type="match status" value="1"/>
</dbReference>
<evidence type="ECO:0000256" key="4">
    <source>
        <dbReference type="ARBA" id="ARBA00023163"/>
    </source>
</evidence>
<dbReference type="PANTHER" id="PTHR30385">
    <property type="entry name" value="SIGMA FACTOR F FLAGELLAR"/>
    <property type="match status" value="1"/>
</dbReference>
<dbReference type="Gene3D" id="1.10.10.10">
    <property type="entry name" value="Winged helix-like DNA-binding domain superfamily/Winged helix DNA-binding domain"/>
    <property type="match status" value="1"/>
</dbReference>
<evidence type="ECO:0000256" key="3">
    <source>
        <dbReference type="ARBA" id="ARBA00023125"/>
    </source>
</evidence>
<evidence type="ECO:0000256" key="2">
    <source>
        <dbReference type="ARBA" id="ARBA00023082"/>
    </source>
</evidence>
<sequence>MHKTDKKNFENLFQSYQGLLRKASSQHYLRSLKDEAYAQASLSFCEAVYKFDEKAGVPFAGYVKAKIHGDLYTLFKRHRRNWLREISADGSTAEILSPRLSAPSPENSTAEKIFIAQMLQKLPLRQRQIIEYTILQKYTQKETAAMLRISQQAVAANQKQALAGLKKMFSEEFAKIFLT</sequence>
<organism evidence="6 7">
    <name type="scientific">Pectinatus haikarae</name>
    <dbReference type="NCBI Taxonomy" id="349096"/>
    <lineage>
        <taxon>Bacteria</taxon>
        <taxon>Bacillati</taxon>
        <taxon>Bacillota</taxon>
        <taxon>Negativicutes</taxon>
        <taxon>Selenomonadales</taxon>
        <taxon>Selenomonadaceae</taxon>
        <taxon>Pectinatus</taxon>
    </lineage>
</organism>
<dbReference type="CDD" id="cd06171">
    <property type="entry name" value="Sigma70_r4"/>
    <property type="match status" value="1"/>
</dbReference>
<evidence type="ECO:0000256" key="1">
    <source>
        <dbReference type="ARBA" id="ARBA00023015"/>
    </source>
</evidence>
<protein>
    <submittedName>
        <fullName evidence="6">RNA polymerase sigma-70 factor (ECF subfamily)</fullName>
    </submittedName>
</protein>
<evidence type="ECO:0000313" key="7">
    <source>
        <dbReference type="Proteomes" id="UP001239167"/>
    </source>
</evidence>
<dbReference type="InterPro" id="IPR036388">
    <property type="entry name" value="WH-like_DNA-bd_sf"/>
</dbReference>
<keyword evidence="3" id="KW-0238">DNA-binding</keyword>
<dbReference type="EMBL" id="JAUSUE010000001">
    <property type="protein sequence ID" value="MDQ0202579.1"/>
    <property type="molecule type" value="Genomic_DNA"/>
</dbReference>
<evidence type="ECO:0000313" key="6">
    <source>
        <dbReference type="EMBL" id="MDQ0202579.1"/>
    </source>
</evidence>
<proteinExistence type="predicted"/>
<comment type="caution">
    <text evidence="6">The sequence shown here is derived from an EMBL/GenBank/DDBJ whole genome shotgun (WGS) entry which is preliminary data.</text>
</comment>
<dbReference type="InterPro" id="IPR014284">
    <property type="entry name" value="RNA_pol_sigma-70_dom"/>
</dbReference>
<reference evidence="6 7" key="1">
    <citation type="submission" date="2023-07" db="EMBL/GenBank/DDBJ databases">
        <title>Genomic Encyclopedia of Type Strains, Phase IV (KMG-IV): sequencing the most valuable type-strain genomes for metagenomic binning, comparative biology and taxonomic classification.</title>
        <authorList>
            <person name="Goeker M."/>
        </authorList>
    </citation>
    <scope>NUCLEOTIDE SEQUENCE [LARGE SCALE GENOMIC DNA]</scope>
    <source>
        <strain evidence="6 7">DSM 16980</strain>
    </source>
</reference>
<dbReference type="PANTHER" id="PTHR30385:SF4">
    <property type="entry name" value="RNA POLYMERASE SIGMA-E FACTOR"/>
    <property type="match status" value="1"/>
</dbReference>
<feature type="domain" description="RNA polymerase sigma-70 region 4" evidence="5">
    <location>
        <begin position="119"/>
        <end position="167"/>
    </location>
</feature>
<dbReference type="InterPro" id="IPR007630">
    <property type="entry name" value="RNA_pol_sigma70_r4"/>
</dbReference>
<gene>
    <name evidence="6" type="ORF">J2S01_000264</name>
</gene>
<dbReference type="RefSeq" id="WP_196603735.1">
    <property type="nucleotide sequence ID" value="NZ_CP116940.1"/>
</dbReference>
<dbReference type="InterPro" id="IPR013324">
    <property type="entry name" value="RNA_pol_sigma_r3/r4-like"/>
</dbReference>
<dbReference type="Pfam" id="PF04545">
    <property type="entry name" value="Sigma70_r4"/>
    <property type="match status" value="1"/>
</dbReference>
<name>A0ABT9Y426_9FIRM</name>
<accession>A0ABT9Y426</accession>
<dbReference type="InterPro" id="IPR013325">
    <property type="entry name" value="RNA_pol_sigma_r2"/>
</dbReference>
<evidence type="ECO:0000259" key="5">
    <source>
        <dbReference type="Pfam" id="PF04545"/>
    </source>
</evidence>
<keyword evidence="2" id="KW-0731">Sigma factor</keyword>
<dbReference type="Proteomes" id="UP001239167">
    <property type="component" value="Unassembled WGS sequence"/>
</dbReference>
<keyword evidence="4" id="KW-0804">Transcription</keyword>
<dbReference type="NCBIfam" id="TIGR02937">
    <property type="entry name" value="sigma70-ECF"/>
    <property type="match status" value="1"/>
</dbReference>
<dbReference type="SUPFAM" id="SSF88659">
    <property type="entry name" value="Sigma3 and sigma4 domains of RNA polymerase sigma factors"/>
    <property type="match status" value="1"/>
</dbReference>
<keyword evidence="7" id="KW-1185">Reference proteome</keyword>
<keyword evidence="1" id="KW-0805">Transcription regulation</keyword>